<comment type="caution">
    <text evidence="4">The sequence shown here is derived from an EMBL/GenBank/DDBJ whole genome shotgun (WGS) entry which is preliminary data.</text>
</comment>
<dbReference type="InterPro" id="IPR016518">
    <property type="entry name" value="Alpha-L-fucosidase"/>
</dbReference>
<feature type="domain" description="Glycosyl hydrolase family 95 N-terminal" evidence="1">
    <location>
        <begin position="10"/>
        <end position="266"/>
    </location>
</feature>
<sequence length="793" mass="87278">MKQPGNELALWYEQPAGTWEEALPIGNGRLGGMVFGGVRQERIQLNEDTLWSGFPRDTNNYEALRHLKRSRELLREGRFREAEKLIGDGMLGPRSEAYLAMGDLWLDQSMAGGWSEYRRSLDLDTGISFTAFRDDNDTAYRRETFVSHPDGVMAVRMEAEGPGTINARVRLSSKLQFSVAADPAGEEATTGKLTLRGRAPSHVADNYLGDHPQAVLYEAERGLSFAIMLIVQLNGGRLAADEDGSLVIEGAHSALILLTAATDFTEYDDQPAPGSGLEIERCELQLAAAAGIVYDELKRRHIEDHRALFRRVSLTLGASEGDRLPTDTRLTAYQGGATDPALEALLFQYGRYLLIASSRPGTQAANLQGIWNDHVQPPWNSNYTTNINTQMNYWPAELGNLGECHEPLFDLIGELSRTGARTAAIHYGARGWTAHHNVDLWRVSTPASGDPSWAFWPLGGAWLSQHLWERYRFRPDEEFLAKTAYPLMRGAALFGLDWLQENEDGTLTTLPSTSPENRFVTEEGEPCSVTIGSAMDLTILRELFHAVIQAAEIVDADAELRGELERALARLAPLAIGEDGRLQEWSLPHKELEPGHRHVSHLYGVYPGASINERDTPDLMEASRASLAARIAQGGGHTGWSCAWLINLYARLRESENAHRFVRTLLSRSTYPNLFDAHPPFQIDGNFGGTSGIAEMLVQSHLDTIELLPALPSAWTEGKVTGLRARGGFIVDIEWRNGKLAQARIESTHGSDCRIGYDGGVSIRLPDGEIVASRAAFGTEVGGIYLVTGVEGG</sequence>
<dbReference type="SUPFAM" id="SSF48208">
    <property type="entry name" value="Six-hairpin glycosidases"/>
    <property type="match status" value="1"/>
</dbReference>
<dbReference type="PIRSF" id="PIRSF007663">
    <property type="entry name" value="UCP007663"/>
    <property type="match status" value="1"/>
</dbReference>
<dbReference type="PANTHER" id="PTHR31084:SF0">
    <property type="entry name" value="ALPHA-L-FUCOSIDASE 2"/>
    <property type="match status" value="1"/>
</dbReference>
<dbReference type="Gene3D" id="1.50.10.10">
    <property type="match status" value="1"/>
</dbReference>
<dbReference type="InterPro" id="IPR054363">
    <property type="entry name" value="GH95_cat"/>
</dbReference>
<evidence type="ECO:0000313" key="5">
    <source>
        <dbReference type="Proteomes" id="UP001595715"/>
    </source>
</evidence>
<dbReference type="RefSeq" id="WP_377718382.1">
    <property type="nucleotide sequence ID" value="NZ_JBHSAM010000020.1"/>
</dbReference>
<dbReference type="GO" id="GO:0016787">
    <property type="term" value="F:hydrolase activity"/>
    <property type="evidence" value="ECO:0007669"/>
    <property type="project" value="UniProtKB-KW"/>
</dbReference>
<proteinExistence type="predicted"/>
<protein>
    <submittedName>
        <fullName evidence="4">Glycoside hydrolase N-terminal domain-containing protein</fullName>
    </submittedName>
</protein>
<dbReference type="PANTHER" id="PTHR31084">
    <property type="entry name" value="ALPHA-L-FUCOSIDASE 2"/>
    <property type="match status" value="1"/>
</dbReference>
<keyword evidence="4" id="KW-0378">Hydrolase</keyword>
<feature type="domain" description="Glycosyl hydrolase family 95 catalytic" evidence="3">
    <location>
        <begin position="294"/>
        <end position="697"/>
    </location>
</feature>
<gene>
    <name evidence="4" type="ORF">ACFOZ8_08500</name>
</gene>
<dbReference type="Pfam" id="PF14498">
    <property type="entry name" value="Glyco_hyd_65N_2"/>
    <property type="match status" value="1"/>
</dbReference>
<dbReference type="Pfam" id="PF22124">
    <property type="entry name" value="Glyco_hydro_95_cat"/>
    <property type="match status" value="1"/>
</dbReference>
<evidence type="ECO:0000259" key="1">
    <source>
        <dbReference type="Pfam" id="PF14498"/>
    </source>
</evidence>
<dbReference type="InterPro" id="IPR027414">
    <property type="entry name" value="GH95_N_dom"/>
</dbReference>
<evidence type="ECO:0000259" key="3">
    <source>
        <dbReference type="Pfam" id="PF22124"/>
    </source>
</evidence>
<dbReference type="InterPro" id="IPR049053">
    <property type="entry name" value="AFCA-like_C"/>
</dbReference>
<evidence type="ECO:0000313" key="4">
    <source>
        <dbReference type="EMBL" id="MFC4099695.1"/>
    </source>
</evidence>
<reference evidence="5" key="1">
    <citation type="journal article" date="2019" name="Int. J. Syst. Evol. Microbiol.">
        <title>The Global Catalogue of Microorganisms (GCM) 10K type strain sequencing project: providing services to taxonomists for standard genome sequencing and annotation.</title>
        <authorList>
            <consortium name="The Broad Institute Genomics Platform"/>
            <consortium name="The Broad Institute Genome Sequencing Center for Infectious Disease"/>
            <person name="Wu L."/>
            <person name="Ma J."/>
        </authorList>
    </citation>
    <scope>NUCLEOTIDE SEQUENCE [LARGE SCALE GENOMIC DNA]</scope>
    <source>
        <strain evidence="5">IBRC-M 10987</strain>
    </source>
</reference>
<name>A0ABV8K1V1_9BACL</name>
<evidence type="ECO:0000259" key="2">
    <source>
        <dbReference type="Pfam" id="PF21307"/>
    </source>
</evidence>
<dbReference type="EMBL" id="JBHSAM010000020">
    <property type="protein sequence ID" value="MFC4099695.1"/>
    <property type="molecule type" value="Genomic_DNA"/>
</dbReference>
<dbReference type="Proteomes" id="UP001595715">
    <property type="component" value="Unassembled WGS sequence"/>
</dbReference>
<keyword evidence="5" id="KW-1185">Reference proteome</keyword>
<dbReference type="InterPro" id="IPR012341">
    <property type="entry name" value="6hp_glycosidase-like_sf"/>
</dbReference>
<dbReference type="Pfam" id="PF21307">
    <property type="entry name" value="Glyco_hydro_95_C"/>
    <property type="match status" value="1"/>
</dbReference>
<dbReference type="InterPro" id="IPR008928">
    <property type="entry name" value="6-hairpin_glycosidase_sf"/>
</dbReference>
<organism evidence="4 5">
    <name type="scientific">Paenibacillus xanthanilyticus</name>
    <dbReference type="NCBI Taxonomy" id="1783531"/>
    <lineage>
        <taxon>Bacteria</taxon>
        <taxon>Bacillati</taxon>
        <taxon>Bacillota</taxon>
        <taxon>Bacilli</taxon>
        <taxon>Bacillales</taxon>
        <taxon>Paenibacillaceae</taxon>
        <taxon>Paenibacillus</taxon>
    </lineage>
</organism>
<accession>A0ABV8K1V1</accession>
<feature type="domain" description="Alpha fucosidase A-like C-terminal" evidence="2">
    <location>
        <begin position="699"/>
        <end position="772"/>
    </location>
</feature>